<dbReference type="Gene3D" id="3.90.79.10">
    <property type="entry name" value="Nucleoside Triphosphate Pyrophosphohydrolase"/>
    <property type="match status" value="1"/>
</dbReference>
<evidence type="ECO:0000259" key="1">
    <source>
        <dbReference type="PROSITE" id="PS51462"/>
    </source>
</evidence>
<dbReference type="InterPro" id="IPR015797">
    <property type="entry name" value="NUDIX_hydrolase-like_dom_sf"/>
</dbReference>
<dbReference type="SUPFAM" id="SSF55811">
    <property type="entry name" value="Nudix"/>
    <property type="match status" value="1"/>
</dbReference>
<dbReference type="EMBL" id="LBRS01000006">
    <property type="protein sequence ID" value="KKQ01560.1"/>
    <property type="molecule type" value="Genomic_DNA"/>
</dbReference>
<feature type="domain" description="Nudix hydrolase" evidence="1">
    <location>
        <begin position="19"/>
        <end position="167"/>
    </location>
</feature>
<reference evidence="2 3" key="1">
    <citation type="journal article" date="2015" name="Nature">
        <title>rRNA introns, odd ribosomes, and small enigmatic genomes across a large radiation of phyla.</title>
        <authorList>
            <person name="Brown C.T."/>
            <person name="Hug L.A."/>
            <person name="Thomas B.C."/>
            <person name="Sharon I."/>
            <person name="Castelle C.J."/>
            <person name="Singh A."/>
            <person name="Wilkins M.J."/>
            <person name="Williams K.H."/>
            <person name="Banfield J.F."/>
        </authorList>
    </citation>
    <scope>NUCLEOTIDE SEQUENCE [LARGE SCALE GENOMIC DNA]</scope>
</reference>
<evidence type="ECO:0000313" key="2">
    <source>
        <dbReference type="EMBL" id="KKQ01560.1"/>
    </source>
</evidence>
<dbReference type="AlphaFoldDB" id="A0A0G0EKI4"/>
<dbReference type="InterPro" id="IPR000086">
    <property type="entry name" value="NUDIX_hydrolase_dom"/>
</dbReference>
<dbReference type="PROSITE" id="PS51462">
    <property type="entry name" value="NUDIX"/>
    <property type="match status" value="1"/>
</dbReference>
<gene>
    <name evidence="2" type="ORF">US11_C0006G0002</name>
</gene>
<comment type="caution">
    <text evidence="2">The sequence shown here is derived from an EMBL/GenBank/DDBJ whole genome shotgun (WGS) entry which is preliminary data.</text>
</comment>
<accession>A0A0G0EKI4</accession>
<name>A0A0G0EKI4_9BACT</name>
<dbReference type="STRING" id="1618480.US11_C0006G0002"/>
<sequence>MSKLEQMPIVDKLKPPFDDQIVGVVAVIYDFKTGEFLLAREFVDKPQYDKKIRDLSPPAGGRDRKNGVLENLWTETLPREIREETGFQESQYVVNPIPIGWFQFSSTQGQPWIIAYRVGVRHTVRMEQSIESIDNETGFPVWVDPLSINLSKLPLRGGMKEILKACLMGKERVIKTINSATHSDDYDMVDTLIPKYIINSKGDFRDLLQERLLISQ</sequence>
<evidence type="ECO:0000313" key="3">
    <source>
        <dbReference type="Proteomes" id="UP000034344"/>
    </source>
</evidence>
<proteinExistence type="predicted"/>
<dbReference type="Proteomes" id="UP000034344">
    <property type="component" value="Unassembled WGS sequence"/>
</dbReference>
<dbReference type="CDD" id="cd02883">
    <property type="entry name" value="NUDIX_Hydrolase"/>
    <property type="match status" value="1"/>
</dbReference>
<protein>
    <recommendedName>
        <fullName evidence="1">Nudix hydrolase domain-containing protein</fullName>
    </recommendedName>
</protein>
<organism evidence="2 3">
    <name type="scientific">Candidatus Roizmanbacteria bacterium GW2011_GWA2_36_23</name>
    <dbReference type="NCBI Taxonomy" id="1618480"/>
    <lineage>
        <taxon>Bacteria</taxon>
        <taxon>Candidatus Roizmaniibacteriota</taxon>
    </lineage>
</organism>